<comment type="caution">
    <text evidence="2">The sequence shown here is derived from an EMBL/GenBank/DDBJ whole genome shotgun (WGS) entry which is preliminary data.</text>
</comment>
<keyword evidence="1" id="KW-0732">Signal</keyword>
<reference evidence="2 3" key="1">
    <citation type="submission" date="2021-10" db="EMBL/GenBank/DDBJ databases">
        <authorList>
            <person name="Chen M."/>
        </authorList>
    </citation>
    <scope>NUCLEOTIDE SEQUENCE [LARGE SCALE GENOMIC DNA]</scope>
    <source>
        <strain evidence="2 3">H3-26</strain>
    </source>
</reference>
<dbReference type="RefSeq" id="WP_226764644.1">
    <property type="nucleotide sequence ID" value="NZ_JAJAWG010000007.1"/>
</dbReference>
<dbReference type="SUPFAM" id="SSF53850">
    <property type="entry name" value="Periplasmic binding protein-like II"/>
    <property type="match status" value="1"/>
</dbReference>
<proteinExistence type="predicted"/>
<feature type="chain" id="PRO_5047252806" description="ABC transporter substrate-binding protein" evidence="1">
    <location>
        <begin position="21"/>
        <end position="259"/>
    </location>
</feature>
<evidence type="ECO:0000256" key="1">
    <source>
        <dbReference type="SAM" id="SignalP"/>
    </source>
</evidence>
<dbReference type="Proteomes" id="UP001198034">
    <property type="component" value="Unassembled WGS sequence"/>
</dbReference>
<name>A0ABS8BN46_9NEIS</name>
<organism evidence="2 3">
    <name type="scientific">Deefgea salmonis</name>
    <dbReference type="NCBI Taxonomy" id="2875502"/>
    <lineage>
        <taxon>Bacteria</taxon>
        <taxon>Pseudomonadati</taxon>
        <taxon>Pseudomonadota</taxon>
        <taxon>Betaproteobacteria</taxon>
        <taxon>Neisseriales</taxon>
        <taxon>Chitinibacteraceae</taxon>
        <taxon>Deefgea</taxon>
    </lineage>
</organism>
<evidence type="ECO:0000313" key="3">
    <source>
        <dbReference type="Proteomes" id="UP001198034"/>
    </source>
</evidence>
<evidence type="ECO:0008006" key="4">
    <source>
        <dbReference type="Google" id="ProtNLM"/>
    </source>
</evidence>
<protein>
    <recommendedName>
        <fullName evidence="4">ABC transporter substrate-binding protein</fullName>
    </recommendedName>
</protein>
<sequence>MYPKILFSLFGLACLATSYANDCNGIKTPNYTFPVNDPNFHGVAIELPGILENSKTGPFPELIAVINQFYPAGKIDFSLEPVKRVYLDINNKNADFRFPTMKIKDGAKNAAPYQYSKEMLGKVTFVLYTNKKQIIPKEQVTQANNDTKLLIEAPPADWGFPTRSVVNLEQSLKKLNAGRIAGVLWAQEESDYLIKKLKLHQIHRAHFEDYPDVLFFSCNERGDFVNDAISKAIKAARDSGALEKAYVKVHKPYQDWQPE</sequence>
<accession>A0ABS8BN46</accession>
<gene>
    <name evidence="2" type="ORF">LG219_11585</name>
</gene>
<evidence type="ECO:0000313" key="2">
    <source>
        <dbReference type="EMBL" id="MCB5196911.1"/>
    </source>
</evidence>
<keyword evidence="3" id="KW-1185">Reference proteome</keyword>
<dbReference type="EMBL" id="JAJAWG010000007">
    <property type="protein sequence ID" value="MCB5196911.1"/>
    <property type="molecule type" value="Genomic_DNA"/>
</dbReference>
<feature type="signal peptide" evidence="1">
    <location>
        <begin position="1"/>
        <end position="20"/>
    </location>
</feature>